<dbReference type="Proteomes" id="UP000242474">
    <property type="component" value="Unassembled WGS sequence"/>
</dbReference>
<dbReference type="OrthoDB" id="5556225at2759"/>
<name>A0A2G5BC72_COERN</name>
<proteinExistence type="predicted"/>
<dbReference type="EMBL" id="KZ303500">
    <property type="protein sequence ID" value="PIA16307.1"/>
    <property type="molecule type" value="Genomic_DNA"/>
</dbReference>
<dbReference type="AlphaFoldDB" id="A0A2G5BC72"/>
<sequence>HHGPIPGKGLQCMLIEQGIRILHIDELKTSTWCLYCGEKQLKKFFDVDNPRPHRRDKTPVIKSHAVLRCNKIKCEGRVVNSTTGQSCPRIINRDLAACLNFRHIVDGLREHGSVPECFMRPRHIGNVLAMAPDNGPLTRHQQTE</sequence>
<reference evidence="1 2" key="1">
    <citation type="journal article" date="2015" name="Genome Biol. Evol.">
        <title>Phylogenomic analyses indicate that early fungi evolved digesting cell walls of algal ancestors of land plants.</title>
        <authorList>
            <person name="Chang Y."/>
            <person name="Wang S."/>
            <person name="Sekimoto S."/>
            <person name="Aerts A.L."/>
            <person name="Choi C."/>
            <person name="Clum A."/>
            <person name="LaButti K.M."/>
            <person name="Lindquist E.A."/>
            <person name="Yee Ngan C."/>
            <person name="Ohm R.A."/>
            <person name="Salamov A.A."/>
            <person name="Grigoriev I.V."/>
            <person name="Spatafora J.W."/>
            <person name="Berbee M.L."/>
        </authorList>
    </citation>
    <scope>NUCLEOTIDE SEQUENCE [LARGE SCALE GENOMIC DNA]</scope>
    <source>
        <strain evidence="1 2">NRRL 1564</strain>
    </source>
</reference>
<gene>
    <name evidence="1" type="ORF">COEREDRAFT_42824</name>
</gene>
<evidence type="ECO:0000313" key="1">
    <source>
        <dbReference type="EMBL" id="PIA16307.1"/>
    </source>
</evidence>
<evidence type="ECO:0000313" key="2">
    <source>
        <dbReference type="Proteomes" id="UP000242474"/>
    </source>
</evidence>
<organism evidence="1 2">
    <name type="scientific">Coemansia reversa (strain ATCC 12441 / NRRL 1564)</name>
    <dbReference type="NCBI Taxonomy" id="763665"/>
    <lineage>
        <taxon>Eukaryota</taxon>
        <taxon>Fungi</taxon>
        <taxon>Fungi incertae sedis</taxon>
        <taxon>Zoopagomycota</taxon>
        <taxon>Kickxellomycotina</taxon>
        <taxon>Kickxellomycetes</taxon>
        <taxon>Kickxellales</taxon>
        <taxon>Kickxellaceae</taxon>
        <taxon>Coemansia</taxon>
    </lineage>
</organism>
<keyword evidence="2" id="KW-1185">Reference proteome</keyword>
<protein>
    <submittedName>
        <fullName evidence="1">Uncharacterized protein</fullName>
    </submittedName>
</protein>
<feature type="non-terminal residue" evidence="1">
    <location>
        <position position="1"/>
    </location>
</feature>
<accession>A0A2G5BC72</accession>